<evidence type="ECO:0000313" key="3">
    <source>
        <dbReference type="EMBL" id="TWW82285.1"/>
    </source>
</evidence>
<evidence type="ECO:0000256" key="1">
    <source>
        <dbReference type="SAM" id="MobiDB-lite"/>
    </source>
</evidence>
<dbReference type="Proteomes" id="UP000324091">
    <property type="component" value="Chromosome 1"/>
</dbReference>
<sequence>MVRSGRGMLRLIGTACLWLPLLAEVVADDSYLNQVQDSGKTEAALSSPHRPFVTTSSSSSSSSSSPPPPPPVFIAAGVFPTPAGEEAAMGVGPPPPPPPPLLLR</sequence>
<keyword evidence="2" id="KW-0732">Signal</keyword>
<evidence type="ECO:0000256" key="2">
    <source>
        <dbReference type="SAM" id="SignalP"/>
    </source>
</evidence>
<feature type="signal peptide" evidence="2">
    <location>
        <begin position="1"/>
        <end position="23"/>
    </location>
</feature>
<dbReference type="AlphaFoldDB" id="A0A5C6PS09"/>
<dbReference type="EMBL" id="RHFK02000001">
    <property type="protein sequence ID" value="TWW82285.1"/>
    <property type="molecule type" value="Genomic_DNA"/>
</dbReference>
<feature type="compositionally biased region" description="Pro residues" evidence="1">
    <location>
        <begin position="92"/>
        <end position="104"/>
    </location>
</feature>
<comment type="caution">
    <text evidence="3">The sequence shown here is derived from an EMBL/GenBank/DDBJ whole genome shotgun (WGS) entry which is preliminary data.</text>
</comment>
<feature type="region of interest" description="Disordered" evidence="1">
    <location>
        <begin position="36"/>
        <end position="104"/>
    </location>
</feature>
<name>A0A5C6PS09_9TELE</name>
<reference evidence="3 4" key="1">
    <citation type="submission" date="2019-04" db="EMBL/GenBank/DDBJ databases">
        <title>Chromosome genome assembly for Takifugu flavidus.</title>
        <authorList>
            <person name="Xiao S."/>
        </authorList>
    </citation>
    <scope>NUCLEOTIDE SEQUENCE [LARGE SCALE GENOMIC DNA]</scope>
    <source>
        <strain evidence="3">HTHZ2018</strain>
        <tissue evidence="3">Muscle</tissue>
    </source>
</reference>
<accession>A0A5C6PS09</accession>
<evidence type="ECO:0000313" key="4">
    <source>
        <dbReference type="Proteomes" id="UP000324091"/>
    </source>
</evidence>
<organism evidence="3 4">
    <name type="scientific">Takifugu flavidus</name>
    <name type="common">sansaifugu</name>
    <dbReference type="NCBI Taxonomy" id="433684"/>
    <lineage>
        <taxon>Eukaryota</taxon>
        <taxon>Metazoa</taxon>
        <taxon>Chordata</taxon>
        <taxon>Craniata</taxon>
        <taxon>Vertebrata</taxon>
        <taxon>Euteleostomi</taxon>
        <taxon>Actinopterygii</taxon>
        <taxon>Neopterygii</taxon>
        <taxon>Teleostei</taxon>
        <taxon>Neoteleostei</taxon>
        <taxon>Acanthomorphata</taxon>
        <taxon>Eupercaria</taxon>
        <taxon>Tetraodontiformes</taxon>
        <taxon>Tetradontoidea</taxon>
        <taxon>Tetraodontidae</taxon>
        <taxon>Takifugu</taxon>
    </lineage>
</organism>
<gene>
    <name evidence="3" type="ORF">D4764_01G0021000</name>
</gene>
<keyword evidence="4" id="KW-1185">Reference proteome</keyword>
<proteinExistence type="predicted"/>
<feature type="chain" id="PRO_5023146084" evidence="2">
    <location>
        <begin position="24"/>
        <end position="104"/>
    </location>
</feature>
<protein>
    <submittedName>
        <fullName evidence="3">Uncharacterized protein</fullName>
    </submittedName>
</protein>